<dbReference type="SUPFAM" id="SSF52943">
    <property type="entry name" value="ATP synthase (F1-ATPase), gamma subunit"/>
    <property type="match status" value="1"/>
</dbReference>
<evidence type="ECO:0000256" key="6">
    <source>
        <dbReference type="ARBA" id="ARBA00023065"/>
    </source>
</evidence>
<dbReference type="PANTHER" id="PTHR11693">
    <property type="entry name" value="ATP SYNTHASE GAMMA CHAIN"/>
    <property type="match status" value="1"/>
</dbReference>
<dbReference type="KEGG" id="ddt:AAY81_08145"/>
<proteinExistence type="inferred from homology"/>
<evidence type="ECO:0000256" key="10">
    <source>
        <dbReference type="HAMAP-Rule" id="MF_00815"/>
    </source>
</evidence>
<name>A0A172RZB6_9ACTN</name>
<comment type="subunit">
    <text evidence="10">F-type ATPases have 2 components, CF(1) - the catalytic core - and CF(0) - the membrane proton channel. CF(1) has five subunits: alpha(3), beta(3), gamma(1), delta(1), epsilon(1). CF(0) has three main subunits: a, b and c.</text>
</comment>
<protein>
    <recommendedName>
        <fullName evidence="10">ATP synthase gamma chain</fullName>
    </recommendedName>
    <alternativeName>
        <fullName evidence="10">ATP synthase F1 sector gamma subunit</fullName>
    </alternativeName>
    <alternativeName>
        <fullName evidence="10">F-ATPase gamma subunit</fullName>
    </alternativeName>
</protein>
<dbReference type="InterPro" id="IPR000131">
    <property type="entry name" value="ATP_synth_F1_gsu"/>
</dbReference>
<dbReference type="PROSITE" id="PS00153">
    <property type="entry name" value="ATPASE_GAMMA"/>
    <property type="match status" value="1"/>
</dbReference>
<dbReference type="GO" id="GO:0042777">
    <property type="term" value="P:proton motive force-driven plasma membrane ATP synthesis"/>
    <property type="evidence" value="ECO:0007669"/>
    <property type="project" value="UniProtKB-UniRule"/>
</dbReference>
<keyword evidence="4 10" id="KW-0813">Transport</keyword>
<evidence type="ECO:0000256" key="7">
    <source>
        <dbReference type="ARBA" id="ARBA00023136"/>
    </source>
</evidence>
<reference evidence="12" key="1">
    <citation type="submission" date="2016-10" db="EMBL/GenBank/DDBJ databases">
        <authorList>
            <person name="Varghese N."/>
        </authorList>
    </citation>
    <scope>NUCLEOTIDE SEQUENCE [LARGE SCALE GENOMIC DNA]</scope>
    <source>
        <strain evidence="12">DSM 21843</strain>
    </source>
</reference>
<sequence>MPNLHDIQRRINSVNSTKQITRTMEMVSAAKIRKATERVAATTPYSDSMAEMLGHVAESAGGSENPLLQEHDEVKNVLAIAVVSDRGLAGGFNANVLRTVEKQIKKLSAEGVDTHVIACGKKAISYFSFRGIELDMVFKDLSADPTFDEAATIAQRAITGYTNGDYDKVVIVYNHAKNAAEQTLRTETILPIDASALAREEDFSKALEAGVAAEAEENVSTGDVDFEPSAEDVLDSLLPAYVKMMIYHALVDSACGEQGARRNAMKSATDNATEMVETLERYYNRVRQGAITTEINEIVGGAAALEE</sequence>
<accession>A0A172RZB6</accession>
<comment type="similarity">
    <text evidence="3 10">Belongs to the ATPase gamma chain family.</text>
</comment>
<dbReference type="EMBL" id="FOEC01000002">
    <property type="protein sequence ID" value="SEO52491.1"/>
    <property type="molecule type" value="Genomic_DNA"/>
</dbReference>
<dbReference type="PATRIC" id="fig|79604.3.peg.1634"/>
<keyword evidence="6 10" id="KW-0406">Ion transport</keyword>
<keyword evidence="9 10" id="KW-0066">ATP synthesis</keyword>
<evidence type="ECO:0000256" key="9">
    <source>
        <dbReference type="ARBA" id="ARBA00023310"/>
    </source>
</evidence>
<dbReference type="PANTHER" id="PTHR11693:SF22">
    <property type="entry name" value="ATP SYNTHASE SUBUNIT GAMMA, MITOCHONDRIAL"/>
    <property type="match status" value="1"/>
</dbReference>
<evidence type="ECO:0000313" key="12">
    <source>
        <dbReference type="Proteomes" id="UP000182975"/>
    </source>
</evidence>
<dbReference type="GO" id="GO:0045259">
    <property type="term" value="C:proton-transporting ATP synthase complex"/>
    <property type="evidence" value="ECO:0007669"/>
    <property type="project" value="UniProtKB-KW"/>
</dbReference>
<evidence type="ECO:0000313" key="11">
    <source>
        <dbReference type="EMBL" id="SEO52491.1"/>
    </source>
</evidence>
<keyword evidence="10" id="KW-1003">Cell membrane</keyword>
<keyword evidence="7 10" id="KW-0472">Membrane</keyword>
<dbReference type="PRINTS" id="PR00126">
    <property type="entry name" value="ATPASEGAMMA"/>
</dbReference>
<dbReference type="AlphaFoldDB" id="A0A172RZB6"/>
<gene>
    <name evidence="10" type="primary">atpG</name>
    <name evidence="11" type="ORF">SAMN02910314_00450</name>
</gene>
<evidence type="ECO:0000256" key="4">
    <source>
        <dbReference type="ARBA" id="ARBA00022448"/>
    </source>
</evidence>
<comment type="subcellular location">
    <subcellularLocation>
        <location evidence="10">Cell membrane</location>
        <topology evidence="10">Peripheral membrane protein</topology>
    </subcellularLocation>
    <subcellularLocation>
        <location evidence="2">Membrane</location>
        <topology evidence="2">Peripheral membrane protein</topology>
    </subcellularLocation>
</comment>
<evidence type="ECO:0000256" key="3">
    <source>
        <dbReference type="ARBA" id="ARBA00007681"/>
    </source>
</evidence>
<keyword evidence="12" id="KW-1185">Reference proteome</keyword>
<dbReference type="GO" id="GO:0005524">
    <property type="term" value="F:ATP binding"/>
    <property type="evidence" value="ECO:0007669"/>
    <property type="project" value="UniProtKB-UniRule"/>
</dbReference>
<dbReference type="InterPro" id="IPR035968">
    <property type="entry name" value="ATP_synth_F1_ATPase_gsu"/>
</dbReference>
<dbReference type="GO" id="GO:0005886">
    <property type="term" value="C:plasma membrane"/>
    <property type="evidence" value="ECO:0007669"/>
    <property type="project" value="UniProtKB-SubCell"/>
</dbReference>
<dbReference type="Gene3D" id="1.10.287.80">
    <property type="entry name" value="ATP synthase, gamma subunit, helix hairpin domain"/>
    <property type="match status" value="2"/>
</dbReference>
<dbReference type="Proteomes" id="UP000182975">
    <property type="component" value="Unassembled WGS sequence"/>
</dbReference>
<evidence type="ECO:0000256" key="2">
    <source>
        <dbReference type="ARBA" id="ARBA00004170"/>
    </source>
</evidence>
<dbReference type="HAMAP" id="MF_00815">
    <property type="entry name" value="ATP_synth_gamma_bact"/>
    <property type="match status" value="1"/>
</dbReference>
<dbReference type="NCBIfam" id="TIGR01146">
    <property type="entry name" value="ATPsyn_F1gamma"/>
    <property type="match status" value="1"/>
</dbReference>
<dbReference type="CDD" id="cd12151">
    <property type="entry name" value="F1-ATPase_gamma"/>
    <property type="match status" value="1"/>
</dbReference>
<keyword evidence="5 10" id="KW-0375">Hydrogen ion transport</keyword>
<keyword evidence="8 10" id="KW-0139">CF(1)</keyword>
<dbReference type="Pfam" id="PF00231">
    <property type="entry name" value="ATP-synt"/>
    <property type="match status" value="1"/>
</dbReference>
<dbReference type="STRING" id="79604.AAY81_08145"/>
<dbReference type="InterPro" id="IPR023632">
    <property type="entry name" value="ATP_synth_F1_gsu_CS"/>
</dbReference>
<organism evidence="11 12">
    <name type="scientific">Denitrobacterium detoxificans</name>
    <dbReference type="NCBI Taxonomy" id="79604"/>
    <lineage>
        <taxon>Bacteria</taxon>
        <taxon>Bacillati</taxon>
        <taxon>Actinomycetota</taxon>
        <taxon>Coriobacteriia</taxon>
        <taxon>Eggerthellales</taxon>
        <taxon>Eggerthellaceae</taxon>
        <taxon>Denitrobacterium</taxon>
    </lineage>
</organism>
<dbReference type="GO" id="GO:0046933">
    <property type="term" value="F:proton-transporting ATP synthase activity, rotational mechanism"/>
    <property type="evidence" value="ECO:0007669"/>
    <property type="project" value="UniProtKB-UniRule"/>
</dbReference>
<evidence type="ECO:0000256" key="8">
    <source>
        <dbReference type="ARBA" id="ARBA00023196"/>
    </source>
</evidence>
<dbReference type="RefSeq" id="WP_066663763.1">
    <property type="nucleotide sequence ID" value="NZ_CP011402.1"/>
</dbReference>
<evidence type="ECO:0000256" key="1">
    <source>
        <dbReference type="ARBA" id="ARBA00003456"/>
    </source>
</evidence>
<evidence type="ECO:0000256" key="5">
    <source>
        <dbReference type="ARBA" id="ARBA00022781"/>
    </source>
</evidence>
<dbReference type="Gene3D" id="3.40.1380.10">
    <property type="match status" value="1"/>
</dbReference>
<comment type="function">
    <text evidence="1 10">Produces ATP from ADP in the presence of a proton gradient across the membrane. The gamma chain is believed to be important in regulating ATPase activity and the flow of protons through the CF(0) complex.</text>
</comment>